<dbReference type="SUPFAM" id="SSF55785">
    <property type="entry name" value="PYP-like sensor domain (PAS domain)"/>
    <property type="match status" value="1"/>
</dbReference>
<evidence type="ECO:0000256" key="1">
    <source>
        <dbReference type="ARBA" id="ARBA00000085"/>
    </source>
</evidence>
<keyword evidence="14 15" id="KW-0472">Membrane</keyword>
<name>A0ABR5SK18_9BACT</name>
<dbReference type="InterPro" id="IPR036890">
    <property type="entry name" value="HATPase_C_sf"/>
</dbReference>
<feature type="domain" description="PAC" evidence="18">
    <location>
        <begin position="445"/>
        <end position="497"/>
    </location>
</feature>
<feature type="domain" description="Histidine kinase" evidence="16">
    <location>
        <begin position="508"/>
        <end position="702"/>
    </location>
</feature>
<comment type="catalytic activity">
    <reaction evidence="1">
        <text>ATP + protein L-histidine = ADP + protein N-phospho-L-histidine.</text>
        <dbReference type="EC" id="2.7.13.3"/>
    </reaction>
</comment>
<gene>
    <name evidence="19" type="ORF">ASN18_1459</name>
</gene>
<keyword evidence="4" id="KW-1003">Cell membrane</keyword>
<evidence type="ECO:0000256" key="8">
    <source>
        <dbReference type="ARBA" id="ARBA00022741"/>
    </source>
</evidence>
<evidence type="ECO:0000313" key="19">
    <source>
        <dbReference type="EMBL" id="KWT86736.1"/>
    </source>
</evidence>
<dbReference type="GO" id="GO:0004673">
    <property type="term" value="F:protein histidine kinase activity"/>
    <property type="evidence" value="ECO:0007669"/>
    <property type="project" value="UniProtKB-EC"/>
</dbReference>
<comment type="caution">
    <text evidence="19">The sequence shown here is derived from an EMBL/GenBank/DDBJ whole genome shotgun (WGS) entry which is preliminary data.</text>
</comment>
<dbReference type="InterPro" id="IPR003594">
    <property type="entry name" value="HATPase_dom"/>
</dbReference>
<dbReference type="InterPro" id="IPR000700">
    <property type="entry name" value="PAS-assoc_C"/>
</dbReference>
<dbReference type="InterPro" id="IPR033479">
    <property type="entry name" value="dCache_1"/>
</dbReference>
<dbReference type="SMART" id="SM00091">
    <property type="entry name" value="PAS"/>
    <property type="match status" value="1"/>
</dbReference>
<dbReference type="Pfam" id="PF13426">
    <property type="entry name" value="PAS_9"/>
    <property type="match status" value="1"/>
</dbReference>
<keyword evidence="8" id="KW-0547">Nucleotide-binding</keyword>
<dbReference type="NCBIfam" id="TIGR00229">
    <property type="entry name" value="sensory_box"/>
    <property type="match status" value="1"/>
</dbReference>
<keyword evidence="12" id="KW-0902">Two-component regulatory system</keyword>
<proteinExistence type="predicted"/>
<dbReference type="PROSITE" id="PS50109">
    <property type="entry name" value="HIS_KIN"/>
    <property type="match status" value="1"/>
</dbReference>
<dbReference type="CDD" id="cd00130">
    <property type="entry name" value="PAS"/>
    <property type="match status" value="1"/>
</dbReference>
<dbReference type="SMART" id="SM00086">
    <property type="entry name" value="PAC"/>
    <property type="match status" value="1"/>
</dbReference>
<dbReference type="Pfam" id="PF07568">
    <property type="entry name" value="HisKA_2"/>
    <property type="match status" value="1"/>
</dbReference>
<dbReference type="SUPFAM" id="SSF55874">
    <property type="entry name" value="ATPase domain of HSP90 chaperone/DNA topoisomerase II/histidine kinase"/>
    <property type="match status" value="1"/>
</dbReference>
<keyword evidence="13" id="KW-0843">Virulence</keyword>
<dbReference type="Proteomes" id="UP000060487">
    <property type="component" value="Unassembled WGS sequence"/>
</dbReference>
<evidence type="ECO:0000256" key="13">
    <source>
        <dbReference type="ARBA" id="ARBA00023026"/>
    </source>
</evidence>
<feature type="transmembrane region" description="Helical" evidence="15">
    <location>
        <begin position="299"/>
        <end position="320"/>
    </location>
</feature>
<dbReference type="RefSeq" id="WP_085052083.1">
    <property type="nucleotide sequence ID" value="NZ_LNQR01000056.1"/>
</dbReference>
<evidence type="ECO:0000259" key="16">
    <source>
        <dbReference type="PROSITE" id="PS50109"/>
    </source>
</evidence>
<dbReference type="PROSITE" id="PS50112">
    <property type="entry name" value="PAS"/>
    <property type="match status" value="1"/>
</dbReference>
<keyword evidence="5" id="KW-0597">Phosphoprotein</keyword>
<evidence type="ECO:0000256" key="11">
    <source>
        <dbReference type="ARBA" id="ARBA00022989"/>
    </source>
</evidence>
<feature type="domain" description="PAS" evidence="17">
    <location>
        <begin position="372"/>
        <end position="416"/>
    </location>
</feature>
<evidence type="ECO:0000256" key="3">
    <source>
        <dbReference type="ARBA" id="ARBA00012438"/>
    </source>
</evidence>
<comment type="subcellular location">
    <subcellularLocation>
        <location evidence="2">Cell membrane</location>
        <topology evidence="2">Multi-pass membrane protein</topology>
    </subcellularLocation>
</comment>
<sequence length="709" mass="80074">MKNTNRRFFSLRVALAYAAVCLLTAGITYVRTEDVEIQALHKSTMERLMLFDRYVTAKTGYYNVHAKILSQNPIIAGFLMHPAEDNNMNDYLLEFNDSIGANVTYVLNKDGLTIASSNYKSPKSFLGKNYGFREYFRNALKGKPDVYITIGVTQNTPGYYTSYPVRSGGGDIVGVVAIKYFLDIFQDDDPNLDGIMDGIMLLTDNNSVIFASNHERYRFNTIRKLPEQIRQQIKEANQYASEPLPPLPIIDTKTKDNLTLVILRLTDKHEKYLLETAHEKDDDWHIYMLAGLTKVYNKIIFNCLYAILIVTVIFLVLILISRMALDLKRRAEYEKSIKSINEGLELEVKKRTQELQTTVDKLVLADKSLHESETKYRQLVELSQEGIWVVNKVGVTTYVNHAVADMLGFTVGEMTGVRFAAFMADDAKERAANVVNYEQGAGKADRLETTLLHKDGSSVYVSISTVALTDEQGNYTGSFAVISDITKRKQTEEKLMEAISEQELLLRELHHRVKNNLQIIAGLVGLQISHVSDEGYKNILKDTQSRIQSISLVHEKLYNTEKLSQVNIKEYIYSLVKDLFIFFTVDRDKINVNFEVPDIHVGIDTAIPCGLIINELFTNIIKYAFKGRDRGEISIRLSETGLDMLELIIGDNGVGMPEGIDIGKTKSLGLKVVTILSKQLRGTVEIDRGGGTRFILRFKRSEVTEPAAK</sequence>
<dbReference type="EC" id="2.7.13.3" evidence="3"/>
<evidence type="ECO:0000256" key="14">
    <source>
        <dbReference type="ARBA" id="ARBA00023136"/>
    </source>
</evidence>
<dbReference type="Pfam" id="PF02518">
    <property type="entry name" value="HATPase_c"/>
    <property type="match status" value="1"/>
</dbReference>
<evidence type="ECO:0000256" key="4">
    <source>
        <dbReference type="ARBA" id="ARBA00022475"/>
    </source>
</evidence>
<evidence type="ECO:0000256" key="12">
    <source>
        <dbReference type="ARBA" id="ARBA00023012"/>
    </source>
</evidence>
<dbReference type="InterPro" id="IPR011495">
    <property type="entry name" value="Sig_transdc_His_kin_sub2_dim/P"/>
</dbReference>
<evidence type="ECO:0000256" key="10">
    <source>
        <dbReference type="ARBA" id="ARBA00022840"/>
    </source>
</evidence>
<keyword evidence="20" id="KW-1185">Reference proteome</keyword>
<evidence type="ECO:0000256" key="6">
    <source>
        <dbReference type="ARBA" id="ARBA00022679"/>
    </source>
</evidence>
<keyword evidence="11 15" id="KW-1133">Transmembrane helix</keyword>
<dbReference type="SUPFAM" id="SSF103190">
    <property type="entry name" value="Sensory domain-like"/>
    <property type="match status" value="1"/>
</dbReference>
<dbReference type="Pfam" id="PF02743">
    <property type="entry name" value="dCache_1"/>
    <property type="match status" value="1"/>
</dbReference>
<dbReference type="EMBL" id="LNQR01000056">
    <property type="protein sequence ID" value="KWT86736.1"/>
    <property type="molecule type" value="Genomic_DNA"/>
</dbReference>
<evidence type="ECO:0000256" key="2">
    <source>
        <dbReference type="ARBA" id="ARBA00004651"/>
    </source>
</evidence>
<evidence type="ECO:0000313" key="20">
    <source>
        <dbReference type="Proteomes" id="UP000060487"/>
    </source>
</evidence>
<evidence type="ECO:0000259" key="17">
    <source>
        <dbReference type="PROSITE" id="PS50112"/>
    </source>
</evidence>
<dbReference type="InterPro" id="IPR000014">
    <property type="entry name" value="PAS"/>
</dbReference>
<dbReference type="Gene3D" id="3.30.565.10">
    <property type="entry name" value="Histidine kinase-like ATPase, C-terminal domain"/>
    <property type="match status" value="1"/>
</dbReference>
<reference evidence="19 20" key="1">
    <citation type="submission" date="2015-11" db="EMBL/GenBank/DDBJ databases">
        <authorList>
            <person name="Lin W."/>
        </authorList>
    </citation>
    <scope>NUCLEOTIDE SEQUENCE [LARGE SCALE GENOMIC DNA]</scope>
    <source>
        <strain evidence="19 20">HCH-1</strain>
    </source>
</reference>
<dbReference type="CDD" id="cd12914">
    <property type="entry name" value="PDC1_DGC_like"/>
    <property type="match status" value="1"/>
</dbReference>
<dbReference type="InterPro" id="IPR035965">
    <property type="entry name" value="PAS-like_dom_sf"/>
</dbReference>
<evidence type="ECO:0000256" key="7">
    <source>
        <dbReference type="ARBA" id="ARBA00022692"/>
    </source>
</evidence>
<dbReference type="SMART" id="SM00387">
    <property type="entry name" value="HATPase_c"/>
    <property type="match status" value="1"/>
</dbReference>
<keyword evidence="7 15" id="KW-0812">Transmembrane</keyword>
<evidence type="ECO:0000256" key="15">
    <source>
        <dbReference type="SAM" id="Phobius"/>
    </source>
</evidence>
<keyword evidence="10" id="KW-0067">ATP-binding</keyword>
<dbReference type="InterPro" id="IPR005467">
    <property type="entry name" value="His_kinase_dom"/>
</dbReference>
<protein>
    <recommendedName>
        <fullName evidence="3">histidine kinase</fullName>
        <ecNumber evidence="3">2.7.13.3</ecNumber>
    </recommendedName>
</protein>
<evidence type="ECO:0000256" key="5">
    <source>
        <dbReference type="ARBA" id="ARBA00022553"/>
    </source>
</evidence>
<dbReference type="Gene3D" id="3.30.450.20">
    <property type="entry name" value="PAS domain"/>
    <property type="match status" value="3"/>
</dbReference>
<dbReference type="PANTHER" id="PTHR41523">
    <property type="entry name" value="TWO-COMPONENT SYSTEM SENSOR PROTEIN"/>
    <property type="match status" value="1"/>
</dbReference>
<organism evidence="19 20">
    <name type="scientific">Candidatus Magnetominusculus xianensis</name>
    <dbReference type="NCBI Taxonomy" id="1748249"/>
    <lineage>
        <taxon>Bacteria</taxon>
        <taxon>Pseudomonadati</taxon>
        <taxon>Nitrospirota</taxon>
        <taxon>Nitrospiria</taxon>
        <taxon>Nitrospirales</taxon>
        <taxon>Nitrospiraceae</taxon>
        <taxon>Candidatus Magnetominusculus</taxon>
    </lineage>
</organism>
<keyword evidence="9 19" id="KW-0418">Kinase</keyword>
<keyword evidence="6 19" id="KW-0808">Transferase</keyword>
<accession>A0ABR5SK18</accession>
<evidence type="ECO:0000256" key="9">
    <source>
        <dbReference type="ARBA" id="ARBA00022777"/>
    </source>
</evidence>
<evidence type="ECO:0000259" key="18">
    <source>
        <dbReference type="PROSITE" id="PS50113"/>
    </source>
</evidence>
<dbReference type="PROSITE" id="PS50113">
    <property type="entry name" value="PAC"/>
    <property type="match status" value="1"/>
</dbReference>
<dbReference type="InterPro" id="IPR001610">
    <property type="entry name" value="PAC"/>
</dbReference>
<dbReference type="PANTHER" id="PTHR41523:SF8">
    <property type="entry name" value="ETHYLENE RESPONSE SENSOR PROTEIN"/>
    <property type="match status" value="1"/>
</dbReference>
<dbReference type="InterPro" id="IPR029151">
    <property type="entry name" value="Sensor-like_sf"/>
</dbReference>